<proteinExistence type="predicted"/>
<name>A0ABT5DCV7_9BACT</name>
<feature type="transmembrane region" description="Helical" evidence="1">
    <location>
        <begin position="218"/>
        <end position="242"/>
    </location>
</feature>
<gene>
    <name evidence="2" type="ORF">POL68_23520</name>
</gene>
<accession>A0ABT5DCV7</accession>
<dbReference type="RefSeq" id="WP_272141415.1">
    <property type="nucleotide sequence ID" value="NZ_JAQNDM010000002.1"/>
</dbReference>
<comment type="caution">
    <text evidence="2">The sequence shown here is derived from an EMBL/GenBank/DDBJ whole genome shotgun (WGS) entry which is preliminary data.</text>
</comment>
<evidence type="ECO:0000313" key="3">
    <source>
        <dbReference type="Proteomes" id="UP001221838"/>
    </source>
</evidence>
<dbReference type="Proteomes" id="UP001221838">
    <property type="component" value="Unassembled WGS sequence"/>
</dbReference>
<keyword evidence="1" id="KW-0472">Membrane</keyword>
<keyword evidence="1" id="KW-0812">Transmembrane</keyword>
<feature type="transmembrane region" description="Helical" evidence="1">
    <location>
        <begin position="294"/>
        <end position="312"/>
    </location>
</feature>
<sequence length="320" mass="34609">MSETDWGGGHQAGAHCALHPELLAQRTCMRCGNFMCATCTEGGTQSSCPTCRARQGSGREFPFNRDTWSVSGLWDHCFEIFKRQWVMLSLGVLVFMGITLIAQLISNILPLLGDALDSSALSVVLIVASFFVQNVVQGVLGLGLMRMLFDVLHGRRADIATLFSQFHKTGAYLGTLLLIALAVLAVFGVLGVVLFLIIVPGGVLPSSLVQMEWEPSRIIAAGVVGLLFLPVMIYLFLPLYLIQGELAYEDRPSPLRALRNCYANMRGQRLPVFGFSLVNGLIILAGMLACCVGIIPALGLSYLLMAALYLSLRPGAEARG</sequence>
<feature type="transmembrane region" description="Helical" evidence="1">
    <location>
        <begin position="170"/>
        <end position="198"/>
    </location>
</feature>
<feature type="transmembrane region" description="Helical" evidence="1">
    <location>
        <begin position="121"/>
        <end position="149"/>
    </location>
</feature>
<dbReference type="EMBL" id="JAQNDM010000002">
    <property type="protein sequence ID" value="MDC0711461.1"/>
    <property type="molecule type" value="Genomic_DNA"/>
</dbReference>
<keyword evidence="1" id="KW-1133">Transmembrane helix</keyword>
<feature type="transmembrane region" description="Helical" evidence="1">
    <location>
        <begin position="85"/>
        <end position="109"/>
    </location>
</feature>
<organism evidence="2 3">
    <name type="scientific">Stigmatella ashevillensis</name>
    <dbReference type="NCBI Taxonomy" id="2995309"/>
    <lineage>
        <taxon>Bacteria</taxon>
        <taxon>Pseudomonadati</taxon>
        <taxon>Myxococcota</taxon>
        <taxon>Myxococcia</taxon>
        <taxon>Myxococcales</taxon>
        <taxon>Cystobacterineae</taxon>
        <taxon>Archangiaceae</taxon>
        <taxon>Stigmatella</taxon>
    </lineage>
</organism>
<evidence type="ECO:0000313" key="2">
    <source>
        <dbReference type="EMBL" id="MDC0711461.1"/>
    </source>
</evidence>
<protein>
    <submittedName>
        <fullName evidence="2">Uncharacterized protein</fullName>
    </submittedName>
</protein>
<evidence type="ECO:0000256" key="1">
    <source>
        <dbReference type="SAM" id="Phobius"/>
    </source>
</evidence>
<keyword evidence="3" id="KW-1185">Reference proteome</keyword>
<reference evidence="2 3" key="1">
    <citation type="submission" date="2022-11" db="EMBL/GenBank/DDBJ databases">
        <title>Minimal conservation of predation-associated metabolite biosynthetic gene clusters underscores biosynthetic potential of Myxococcota including descriptions for ten novel species: Archangium lansinium sp. nov., Myxococcus landrumus sp. nov., Nannocystis bai.</title>
        <authorList>
            <person name="Ahearne A."/>
            <person name="Stevens C."/>
            <person name="Dowd S."/>
        </authorList>
    </citation>
    <scope>NUCLEOTIDE SEQUENCE [LARGE SCALE GENOMIC DNA]</scope>
    <source>
        <strain evidence="2 3">NCWAL01</strain>
    </source>
</reference>
<feature type="transmembrane region" description="Helical" evidence="1">
    <location>
        <begin position="270"/>
        <end position="288"/>
    </location>
</feature>